<name>A0A077ZWM0_STYLE</name>
<dbReference type="AlphaFoldDB" id="A0A077ZWM0"/>
<proteinExistence type="predicted"/>
<dbReference type="EMBL" id="CCKQ01001761">
    <property type="protein sequence ID" value="CDW72871.1"/>
    <property type="molecule type" value="Genomic_DNA"/>
</dbReference>
<organism evidence="2 3">
    <name type="scientific">Stylonychia lemnae</name>
    <name type="common">Ciliate</name>
    <dbReference type="NCBI Taxonomy" id="5949"/>
    <lineage>
        <taxon>Eukaryota</taxon>
        <taxon>Sar</taxon>
        <taxon>Alveolata</taxon>
        <taxon>Ciliophora</taxon>
        <taxon>Intramacronucleata</taxon>
        <taxon>Spirotrichea</taxon>
        <taxon>Stichotrichia</taxon>
        <taxon>Sporadotrichida</taxon>
        <taxon>Oxytrichidae</taxon>
        <taxon>Stylonychinae</taxon>
        <taxon>Stylonychia</taxon>
    </lineage>
</organism>
<dbReference type="InParanoid" id="A0A077ZWM0"/>
<dbReference type="Proteomes" id="UP000039865">
    <property type="component" value="Unassembled WGS sequence"/>
</dbReference>
<keyword evidence="3" id="KW-1185">Reference proteome</keyword>
<keyword evidence="1" id="KW-0175">Coiled coil</keyword>
<accession>A0A077ZWM0</accession>
<feature type="coiled-coil region" evidence="1">
    <location>
        <begin position="43"/>
        <end position="70"/>
    </location>
</feature>
<evidence type="ECO:0000256" key="1">
    <source>
        <dbReference type="SAM" id="Coils"/>
    </source>
</evidence>
<dbReference type="OrthoDB" id="2402896at2759"/>
<sequence length="226" mass="26659">MELRLYVKCKLTVSNMMNCVNKKFGVKVRYQDVYNMVRNIKRINGEDKNIKEQESEYEQLIDMLEGYNQKGKEKLGNTVTSTNQTNTENTEDIDQEEYLQYEIQMDEESAKLPTAHLKLEHIQNMFLQFTPMKRNYHRYSELLFVDATIKHNQSKLVQWSQDGQFYGVELGATLRDQQRRQKCAVRLWFSQGIRLEKYLMGAQAIHQVQQALAERKDIPSDCDQSV</sequence>
<gene>
    <name evidence="2" type="primary">Contig14006.g14940</name>
    <name evidence="2" type="ORF">STYLEM_1838</name>
</gene>
<protein>
    <submittedName>
        <fullName evidence="2">Uncharacterized protein</fullName>
    </submittedName>
</protein>
<evidence type="ECO:0000313" key="2">
    <source>
        <dbReference type="EMBL" id="CDW72871.1"/>
    </source>
</evidence>
<reference evidence="2 3" key="1">
    <citation type="submission" date="2014-06" db="EMBL/GenBank/DDBJ databases">
        <authorList>
            <person name="Swart Estienne"/>
        </authorList>
    </citation>
    <scope>NUCLEOTIDE SEQUENCE [LARGE SCALE GENOMIC DNA]</scope>
    <source>
        <strain evidence="2 3">130c</strain>
    </source>
</reference>
<evidence type="ECO:0000313" key="3">
    <source>
        <dbReference type="Proteomes" id="UP000039865"/>
    </source>
</evidence>